<keyword evidence="4 6" id="KW-1133">Transmembrane helix</keyword>
<proteinExistence type="predicted"/>
<keyword evidence="2" id="KW-1003">Cell membrane</keyword>
<reference evidence="9" key="1">
    <citation type="journal article" date="2014" name="Soil Biol. Biochem.">
        <title>Structure and function of bacterial communities in ageing soils: Insights from the Mendocino ecological staircase.</title>
        <authorList>
            <person name="Uroz S."/>
            <person name="Tech J.J."/>
            <person name="Sawaya N.A."/>
            <person name="Frey-Klett P."/>
            <person name="Leveau J.H.J."/>
        </authorList>
    </citation>
    <scope>NUCLEOTIDE SEQUENCE [LARGE SCALE GENOMIC DNA]</scope>
    <source>
        <strain evidence="9">Cal35</strain>
    </source>
</reference>
<dbReference type="GO" id="GO:0005886">
    <property type="term" value="C:plasma membrane"/>
    <property type="evidence" value="ECO:0007669"/>
    <property type="project" value="UniProtKB-SubCell"/>
</dbReference>
<keyword evidence="9" id="KW-1185">Reference proteome</keyword>
<evidence type="ECO:0000256" key="3">
    <source>
        <dbReference type="ARBA" id="ARBA00022692"/>
    </source>
</evidence>
<dbReference type="KEGG" id="care:LT85_0952"/>
<dbReference type="InterPro" id="IPR018076">
    <property type="entry name" value="T2SS_GspF_dom"/>
</dbReference>
<dbReference type="RefSeq" id="WP_038485952.1">
    <property type="nucleotide sequence ID" value="NZ_CP009962.1"/>
</dbReference>
<feature type="transmembrane region" description="Helical" evidence="6">
    <location>
        <begin position="283"/>
        <end position="303"/>
    </location>
</feature>
<dbReference type="Pfam" id="PF00482">
    <property type="entry name" value="T2SSF"/>
    <property type="match status" value="1"/>
</dbReference>
<dbReference type="EMBL" id="CP009962">
    <property type="protein sequence ID" value="AIY40110.1"/>
    <property type="molecule type" value="Genomic_DNA"/>
</dbReference>
<dbReference type="HOGENOM" id="CLU_065961_0_0_4"/>
<evidence type="ECO:0000313" key="9">
    <source>
        <dbReference type="Proteomes" id="UP000030302"/>
    </source>
</evidence>
<gene>
    <name evidence="8" type="primary">tadB</name>
    <name evidence="8" type="ORF">LT85_0952</name>
</gene>
<feature type="domain" description="Type II secretion system protein GspF" evidence="7">
    <location>
        <begin position="142"/>
        <end position="268"/>
    </location>
</feature>
<evidence type="ECO:0000256" key="1">
    <source>
        <dbReference type="ARBA" id="ARBA00004651"/>
    </source>
</evidence>
<comment type="subcellular location">
    <subcellularLocation>
        <location evidence="1">Cell membrane</location>
        <topology evidence="1">Multi-pass membrane protein</topology>
    </subcellularLocation>
</comment>
<feature type="transmembrane region" description="Helical" evidence="6">
    <location>
        <begin position="94"/>
        <end position="126"/>
    </location>
</feature>
<evidence type="ECO:0000259" key="7">
    <source>
        <dbReference type="Pfam" id="PF00482"/>
    </source>
</evidence>
<dbReference type="OrthoDB" id="597333at2"/>
<evidence type="ECO:0000256" key="4">
    <source>
        <dbReference type="ARBA" id="ARBA00022989"/>
    </source>
</evidence>
<dbReference type="STRING" id="279058.LT85_0952"/>
<name>A0A0A1F8L3_9BURK</name>
<dbReference type="PANTHER" id="PTHR35007:SF1">
    <property type="entry name" value="PILUS ASSEMBLY PROTEIN"/>
    <property type="match status" value="1"/>
</dbReference>
<organism evidence="8 9">
    <name type="scientific">Collimonas arenae</name>
    <dbReference type="NCBI Taxonomy" id="279058"/>
    <lineage>
        <taxon>Bacteria</taxon>
        <taxon>Pseudomonadati</taxon>
        <taxon>Pseudomonadota</taxon>
        <taxon>Betaproteobacteria</taxon>
        <taxon>Burkholderiales</taxon>
        <taxon>Oxalobacteraceae</taxon>
        <taxon>Collimonas</taxon>
    </lineage>
</organism>
<protein>
    <submittedName>
        <fullName evidence="8">Flp pilus assembly protein TadB</fullName>
    </submittedName>
</protein>
<evidence type="ECO:0000256" key="5">
    <source>
        <dbReference type="ARBA" id="ARBA00023136"/>
    </source>
</evidence>
<keyword evidence="5 6" id="KW-0472">Membrane</keyword>
<evidence type="ECO:0000256" key="6">
    <source>
        <dbReference type="SAM" id="Phobius"/>
    </source>
</evidence>
<evidence type="ECO:0000313" key="8">
    <source>
        <dbReference type="EMBL" id="AIY40110.1"/>
    </source>
</evidence>
<feature type="transmembrane region" description="Helical" evidence="6">
    <location>
        <begin position="251"/>
        <end position="271"/>
    </location>
</feature>
<evidence type="ECO:0000256" key="2">
    <source>
        <dbReference type="ARBA" id="ARBA00022475"/>
    </source>
</evidence>
<dbReference type="AlphaFoldDB" id="A0A0A1F8L3"/>
<accession>A0A0A1F8L3</accession>
<dbReference type="PANTHER" id="PTHR35007">
    <property type="entry name" value="INTEGRAL MEMBRANE PROTEIN-RELATED"/>
    <property type="match status" value="1"/>
</dbReference>
<keyword evidence="3 6" id="KW-0812">Transmembrane</keyword>
<dbReference type="Proteomes" id="UP000030302">
    <property type="component" value="Chromosome"/>
</dbReference>
<sequence length="309" mass="34137">MHIALWLLAAALLLTGSALWLWQRAQQRSRQDVSAEFVNRQIQGMQQGQLQPQSASEAAQQQPLTTEALRNFFLRAGIQHPSGKLYAQILVPGIVLTLFALILGGWLSALGTAMLYAMLAVFYFWLKTSKMQRTLIRQLPGFLDTLVRLVTIGNSIGAAFQTGIGGVEGPLRVILDRANRQVQAGVDLEHALRQQAAIYRFKELDLVAAVIGVSARFGGRSDVVLERMAAFMRDLEHAQNEMISLSAEIRLSAWIMGILPIAIGIFLIIFNNNMFVGMWIDPIGKKMLIGAAMLEVVGGYCLYRLAKSI</sequence>